<keyword evidence="2" id="KW-1185">Reference proteome</keyword>
<proteinExistence type="predicted"/>
<dbReference type="RefSeq" id="WP_344820237.1">
    <property type="nucleotide sequence ID" value="NZ_BAABCP010000002.1"/>
</dbReference>
<sequence>MAKVNNTFFEELGRSPKVVALVNQVRDQVAAAARASAPVDSGDYKRGIIATGKVEKKRYVGLVVATDPKSLLIESKMGVLARALRSVGHGRR</sequence>
<evidence type="ECO:0008006" key="3">
    <source>
        <dbReference type="Google" id="ProtNLM"/>
    </source>
</evidence>
<evidence type="ECO:0000313" key="2">
    <source>
        <dbReference type="Proteomes" id="UP001501591"/>
    </source>
</evidence>
<accession>A0ABP7NIK5</accession>
<dbReference type="EMBL" id="BAABCP010000002">
    <property type="protein sequence ID" value="GAA3947878.1"/>
    <property type="molecule type" value="Genomic_DNA"/>
</dbReference>
<reference evidence="2" key="1">
    <citation type="journal article" date="2019" name="Int. J. Syst. Evol. Microbiol.">
        <title>The Global Catalogue of Microorganisms (GCM) 10K type strain sequencing project: providing services to taxonomists for standard genome sequencing and annotation.</title>
        <authorList>
            <consortium name="The Broad Institute Genomics Platform"/>
            <consortium name="The Broad Institute Genome Sequencing Center for Infectious Disease"/>
            <person name="Wu L."/>
            <person name="Ma J."/>
        </authorList>
    </citation>
    <scope>NUCLEOTIDE SEQUENCE [LARGE SCALE GENOMIC DNA]</scope>
    <source>
        <strain evidence="2">JCM 17024</strain>
    </source>
</reference>
<comment type="caution">
    <text evidence="1">The sequence shown here is derived from an EMBL/GenBank/DDBJ whole genome shotgun (WGS) entry which is preliminary data.</text>
</comment>
<organism evidence="1 2">
    <name type="scientific">Microbacterium soli</name>
    <dbReference type="NCBI Taxonomy" id="446075"/>
    <lineage>
        <taxon>Bacteria</taxon>
        <taxon>Bacillati</taxon>
        <taxon>Actinomycetota</taxon>
        <taxon>Actinomycetes</taxon>
        <taxon>Micrococcales</taxon>
        <taxon>Microbacteriaceae</taxon>
        <taxon>Microbacterium</taxon>
    </lineage>
</organism>
<gene>
    <name evidence="1" type="ORF">GCM10022383_27080</name>
</gene>
<protein>
    <recommendedName>
        <fullName evidence="3">HK97 gp10 family phage protein</fullName>
    </recommendedName>
</protein>
<evidence type="ECO:0000313" key="1">
    <source>
        <dbReference type="EMBL" id="GAA3947878.1"/>
    </source>
</evidence>
<dbReference type="Proteomes" id="UP001501591">
    <property type="component" value="Unassembled WGS sequence"/>
</dbReference>
<name>A0ABP7NIK5_9MICO</name>